<dbReference type="InterPro" id="IPR001173">
    <property type="entry name" value="Glyco_trans_2-like"/>
</dbReference>
<dbReference type="Gene3D" id="3.90.550.10">
    <property type="entry name" value="Spore Coat Polysaccharide Biosynthesis Protein SpsA, Chain A"/>
    <property type="match status" value="1"/>
</dbReference>
<reference evidence="3" key="1">
    <citation type="journal article" date="2014" name="Int. J. Syst. Evol. Microbiol.">
        <title>Complete genome sequence of Corynebacterium casei LMG S-19264T (=DSM 44701T), isolated from a smear-ripened cheese.</title>
        <authorList>
            <consortium name="US DOE Joint Genome Institute (JGI-PGF)"/>
            <person name="Walter F."/>
            <person name="Albersmeier A."/>
            <person name="Kalinowski J."/>
            <person name="Ruckert C."/>
        </authorList>
    </citation>
    <scope>NUCLEOTIDE SEQUENCE</scope>
    <source>
        <strain evidence="3">CGMCC 4.7312</strain>
    </source>
</reference>
<evidence type="ECO:0000259" key="2">
    <source>
        <dbReference type="Pfam" id="PF00535"/>
    </source>
</evidence>
<dbReference type="PANTHER" id="PTHR48090:SF7">
    <property type="entry name" value="RFBJ PROTEIN"/>
    <property type="match status" value="1"/>
</dbReference>
<organism evidence="3 4">
    <name type="scientific">Micromonospora sonchi</name>
    <dbReference type="NCBI Taxonomy" id="1763543"/>
    <lineage>
        <taxon>Bacteria</taxon>
        <taxon>Bacillati</taxon>
        <taxon>Actinomycetota</taxon>
        <taxon>Actinomycetes</taxon>
        <taxon>Micromonosporales</taxon>
        <taxon>Micromonosporaceae</taxon>
        <taxon>Micromonospora</taxon>
    </lineage>
</organism>
<comment type="caution">
    <text evidence="3">The sequence shown here is derived from an EMBL/GenBank/DDBJ whole genome shotgun (WGS) entry which is preliminary data.</text>
</comment>
<proteinExistence type="inferred from homology"/>
<keyword evidence="3" id="KW-0808">Transferase</keyword>
<evidence type="ECO:0000313" key="4">
    <source>
        <dbReference type="Proteomes" id="UP000608890"/>
    </source>
</evidence>
<feature type="domain" description="Glycosyltransferase 2-like" evidence="2">
    <location>
        <begin position="4"/>
        <end position="163"/>
    </location>
</feature>
<dbReference type="GO" id="GO:0016740">
    <property type="term" value="F:transferase activity"/>
    <property type="evidence" value="ECO:0007669"/>
    <property type="project" value="UniProtKB-KW"/>
</dbReference>
<dbReference type="PANTHER" id="PTHR48090">
    <property type="entry name" value="UNDECAPRENYL-PHOSPHATE 4-DEOXY-4-FORMAMIDO-L-ARABINOSE TRANSFERASE-RELATED"/>
    <property type="match status" value="1"/>
</dbReference>
<dbReference type="RefSeq" id="WP_189041477.1">
    <property type="nucleotide sequence ID" value="NZ_BMNB01000004.1"/>
</dbReference>
<name>A0A917TN91_9ACTN</name>
<accession>A0A917TN91</accession>
<dbReference type="Proteomes" id="UP000608890">
    <property type="component" value="Unassembled WGS sequence"/>
</dbReference>
<protein>
    <submittedName>
        <fullName evidence="3">Glycosyl transferase</fullName>
    </submittedName>
</protein>
<gene>
    <name evidence="3" type="ORF">GCM10011608_12770</name>
</gene>
<reference evidence="3" key="2">
    <citation type="submission" date="2020-09" db="EMBL/GenBank/DDBJ databases">
        <authorList>
            <person name="Sun Q."/>
            <person name="Zhou Y."/>
        </authorList>
    </citation>
    <scope>NUCLEOTIDE SEQUENCE</scope>
    <source>
        <strain evidence="3">CGMCC 4.7312</strain>
    </source>
</reference>
<dbReference type="InterPro" id="IPR029044">
    <property type="entry name" value="Nucleotide-diphossugar_trans"/>
</dbReference>
<comment type="similarity">
    <text evidence="1">Belongs to the glycosyltransferase 2 family.</text>
</comment>
<evidence type="ECO:0000313" key="3">
    <source>
        <dbReference type="EMBL" id="GGM29531.1"/>
    </source>
</evidence>
<dbReference type="InterPro" id="IPR050256">
    <property type="entry name" value="Glycosyltransferase_2"/>
</dbReference>
<keyword evidence="4" id="KW-1185">Reference proteome</keyword>
<sequence>MKLSILMPVYNEEDRIADALKQALAVDYPCEFELVVVDDGSRDGTSEILGRVDDARLRVITHQRNAGKGAAIRTAVANAEGDYLVILDADLEYDPQDIPTLLAPVLDGRATVVYGNRTFGSHSAYSFWYVMGNKGVTMAANVLFNSYISDLETCFKLMPVELYRSLDIRSRGFGMEAEVTGKLLRRRIRPFEVPISYRARGREEGKKITWRDGVEAIWILGRERARRRPAGITR</sequence>
<dbReference type="Pfam" id="PF00535">
    <property type="entry name" value="Glycos_transf_2"/>
    <property type="match status" value="1"/>
</dbReference>
<evidence type="ECO:0000256" key="1">
    <source>
        <dbReference type="ARBA" id="ARBA00006739"/>
    </source>
</evidence>
<dbReference type="SUPFAM" id="SSF53448">
    <property type="entry name" value="Nucleotide-diphospho-sugar transferases"/>
    <property type="match status" value="1"/>
</dbReference>
<dbReference type="CDD" id="cd04179">
    <property type="entry name" value="DPM_DPG-synthase_like"/>
    <property type="match status" value="1"/>
</dbReference>
<dbReference type="AlphaFoldDB" id="A0A917TN91"/>
<dbReference type="EMBL" id="BMNB01000004">
    <property type="protein sequence ID" value="GGM29531.1"/>
    <property type="molecule type" value="Genomic_DNA"/>
</dbReference>